<feature type="region of interest" description="Disordered" evidence="7">
    <location>
        <begin position="97"/>
        <end position="180"/>
    </location>
</feature>
<feature type="region of interest" description="Disordered" evidence="7">
    <location>
        <begin position="190"/>
        <end position="209"/>
    </location>
</feature>
<keyword evidence="3" id="KW-0805">Transcription regulation</keyword>
<keyword evidence="10" id="KW-1185">Reference proteome</keyword>
<sequence>MASVQPITTKIASFIPGPIISVPPLLTGVPVLENMPPYLNGLFSQQSPTLGTNGERQSLRCVRPFKAFSDEILLGNYPAPSSSNSFSSTLSPPNYYNHSKNRSASVSSNTDIKNGSPETENCGNTMSARSTNMNTDLDMKSDAHGSGDSNSSFSNSYSNCQQPDTSSGCQNRRKSRTMPEELKDAAYWERRRKNNEAAKRSRDARRQKEDAITLRAKQLHEENNQLRFYLTTMQKHIAFQE</sequence>
<dbReference type="GO" id="GO:0000981">
    <property type="term" value="F:DNA-binding transcription factor activity, RNA polymerase II-specific"/>
    <property type="evidence" value="ECO:0007669"/>
    <property type="project" value="TreeGrafter"/>
</dbReference>
<evidence type="ECO:0000256" key="2">
    <source>
        <dbReference type="ARBA" id="ARBA00006079"/>
    </source>
</evidence>
<organism evidence="9 10">
    <name type="scientific">Stegodyphus mimosarum</name>
    <name type="common">African social velvet spider</name>
    <dbReference type="NCBI Taxonomy" id="407821"/>
    <lineage>
        <taxon>Eukaryota</taxon>
        <taxon>Metazoa</taxon>
        <taxon>Ecdysozoa</taxon>
        <taxon>Arthropoda</taxon>
        <taxon>Chelicerata</taxon>
        <taxon>Arachnida</taxon>
        <taxon>Araneae</taxon>
        <taxon>Araneomorphae</taxon>
        <taxon>Entelegynae</taxon>
        <taxon>Eresoidea</taxon>
        <taxon>Eresidae</taxon>
        <taxon>Stegodyphus</taxon>
    </lineage>
</organism>
<dbReference type="AlphaFoldDB" id="A0A087ULI1"/>
<dbReference type="GO" id="GO:0005634">
    <property type="term" value="C:nucleus"/>
    <property type="evidence" value="ECO:0007669"/>
    <property type="project" value="UniProtKB-SubCell"/>
</dbReference>
<evidence type="ECO:0000256" key="4">
    <source>
        <dbReference type="ARBA" id="ARBA00023125"/>
    </source>
</evidence>
<keyword evidence="5" id="KW-0804">Transcription</keyword>
<dbReference type="PROSITE" id="PS50217">
    <property type="entry name" value="BZIP"/>
    <property type="match status" value="1"/>
</dbReference>
<feature type="non-terminal residue" evidence="9">
    <location>
        <position position="241"/>
    </location>
</feature>
<evidence type="ECO:0000256" key="3">
    <source>
        <dbReference type="ARBA" id="ARBA00023015"/>
    </source>
</evidence>
<proteinExistence type="inferred from homology"/>
<dbReference type="Gene3D" id="1.20.5.170">
    <property type="match status" value="1"/>
</dbReference>
<feature type="compositionally biased region" description="Polar residues" evidence="7">
    <location>
        <begin position="97"/>
        <end position="135"/>
    </location>
</feature>
<evidence type="ECO:0000256" key="5">
    <source>
        <dbReference type="ARBA" id="ARBA00023163"/>
    </source>
</evidence>
<evidence type="ECO:0000256" key="7">
    <source>
        <dbReference type="SAM" id="MobiDB-lite"/>
    </source>
</evidence>
<reference evidence="9 10" key="1">
    <citation type="submission" date="2013-11" db="EMBL/GenBank/DDBJ databases">
        <title>Genome sequencing of Stegodyphus mimosarum.</title>
        <authorList>
            <person name="Bechsgaard J."/>
        </authorList>
    </citation>
    <scope>NUCLEOTIDE SEQUENCE [LARGE SCALE GENOMIC DNA]</scope>
</reference>
<feature type="domain" description="BZIP" evidence="8">
    <location>
        <begin position="184"/>
        <end position="237"/>
    </location>
</feature>
<dbReference type="STRING" id="407821.A0A087ULI1"/>
<evidence type="ECO:0000256" key="6">
    <source>
        <dbReference type="ARBA" id="ARBA00023242"/>
    </source>
</evidence>
<gene>
    <name evidence="9" type="ORF">X975_00980</name>
</gene>
<dbReference type="Proteomes" id="UP000054359">
    <property type="component" value="Unassembled WGS sequence"/>
</dbReference>
<dbReference type="SUPFAM" id="SSF57959">
    <property type="entry name" value="Leucine zipper domain"/>
    <property type="match status" value="1"/>
</dbReference>
<protein>
    <submittedName>
        <fullName evidence="9">Cell death specification protein 2</fullName>
    </submittedName>
</protein>
<accession>A0A087ULI1</accession>
<dbReference type="InterPro" id="IPR004827">
    <property type="entry name" value="bZIP"/>
</dbReference>
<dbReference type="InterPro" id="IPR040223">
    <property type="entry name" value="PAR_bZIP"/>
</dbReference>
<comment type="subcellular location">
    <subcellularLocation>
        <location evidence="1">Nucleus</location>
    </subcellularLocation>
</comment>
<keyword evidence="6" id="KW-0539">Nucleus</keyword>
<dbReference type="CDD" id="cd14695">
    <property type="entry name" value="bZIP_HLF"/>
    <property type="match status" value="1"/>
</dbReference>
<dbReference type="Pfam" id="PF07716">
    <property type="entry name" value="bZIP_2"/>
    <property type="match status" value="1"/>
</dbReference>
<dbReference type="FunFam" id="1.20.5.170:FF:000025">
    <property type="entry name" value="nuclear factor interleukin-3-regulated protein-like"/>
    <property type="match status" value="1"/>
</dbReference>
<evidence type="ECO:0000313" key="10">
    <source>
        <dbReference type="Proteomes" id="UP000054359"/>
    </source>
</evidence>
<name>A0A087ULI1_STEMI</name>
<dbReference type="InterPro" id="IPR046347">
    <property type="entry name" value="bZIP_sf"/>
</dbReference>
<dbReference type="GO" id="GO:0000978">
    <property type="term" value="F:RNA polymerase II cis-regulatory region sequence-specific DNA binding"/>
    <property type="evidence" value="ECO:0007669"/>
    <property type="project" value="TreeGrafter"/>
</dbReference>
<evidence type="ECO:0000313" key="9">
    <source>
        <dbReference type="EMBL" id="KFM78220.1"/>
    </source>
</evidence>
<dbReference type="PANTHER" id="PTHR11988">
    <property type="entry name" value="THYROTROPH EMBRYONIC FACTOR RELATED"/>
    <property type="match status" value="1"/>
</dbReference>
<dbReference type="EMBL" id="KK120406">
    <property type="protein sequence ID" value="KFM78220.1"/>
    <property type="molecule type" value="Genomic_DNA"/>
</dbReference>
<feature type="compositionally biased region" description="Polar residues" evidence="7">
    <location>
        <begin position="160"/>
        <end position="170"/>
    </location>
</feature>
<feature type="compositionally biased region" description="Low complexity" evidence="7">
    <location>
        <begin position="146"/>
        <end position="159"/>
    </location>
</feature>
<evidence type="ECO:0000256" key="1">
    <source>
        <dbReference type="ARBA" id="ARBA00004123"/>
    </source>
</evidence>
<comment type="similarity">
    <text evidence="2">Belongs to the bZIP family. NFIL3 subfamily.</text>
</comment>
<evidence type="ECO:0000259" key="8">
    <source>
        <dbReference type="PROSITE" id="PS50217"/>
    </source>
</evidence>
<dbReference type="PANTHER" id="PTHR11988:SF56">
    <property type="entry name" value="TRANSCRIPTION FACTOR CES-2"/>
    <property type="match status" value="1"/>
</dbReference>
<dbReference type="OrthoDB" id="6022300at2759"/>
<keyword evidence="4" id="KW-0238">DNA-binding</keyword>